<dbReference type="OrthoDB" id="10011262at2759"/>
<keyword evidence="8" id="KW-1185">Reference proteome</keyword>
<gene>
    <name evidence="9" type="primary">LOC106157599</name>
</gene>
<dbReference type="SUPFAM" id="SSF81321">
    <property type="entry name" value="Family A G protein-coupled receptor-like"/>
    <property type="match status" value="1"/>
</dbReference>
<dbReference type="GO" id="GO:0016020">
    <property type="term" value="C:membrane"/>
    <property type="evidence" value="ECO:0007669"/>
    <property type="project" value="UniProtKB-SubCell"/>
</dbReference>
<dbReference type="Gene3D" id="1.20.1070.10">
    <property type="entry name" value="Rhodopsin 7-helix transmembrane proteins"/>
    <property type="match status" value="1"/>
</dbReference>
<name>A0A2R2MT10_LINAN</name>
<dbReference type="InterPro" id="IPR052954">
    <property type="entry name" value="GPCR-Ligand_Int"/>
</dbReference>
<proteinExistence type="inferred from homology"/>
<dbReference type="GeneID" id="106157599"/>
<protein>
    <submittedName>
        <fullName evidence="9">FMRFamide receptor-like</fullName>
    </submittedName>
</protein>
<evidence type="ECO:0000256" key="4">
    <source>
        <dbReference type="ARBA" id="ARBA00023136"/>
    </source>
</evidence>
<keyword evidence="3 6" id="KW-1133">Transmembrane helix</keyword>
<accession>A0A2R2MT10</accession>
<keyword evidence="5" id="KW-0297">G-protein coupled receptor</keyword>
<evidence type="ECO:0000256" key="5">
    <source>
        <dbReference type="RuleBase" id="RU000688"/>
    </source>
</evidence>
<feature type="transmembrane region" description="Helical" evidence="6">
    <location>
        <begin position="20"/>
        <end position="47"/>
    </location>
</feature>
<comment type="similarity">
    <text evidence="5">Belongs to the G-protein coupled receptor 1 family.</text>
</comment>
<dbReference type="InterPro" id="IPR017452">
    <property type="entry name" value="GPCR_Rhodpsn_7TM"/>
</dbReference>
<dbReference type="Pfam" id="PF00001">
    <property type="entry name" value="7tm_1"/>
    <property type="match status" value="1"/>
</dbReference>
<comment type="subcellular location">
    <subcellularLocation>
        <location evidence="1">Membrane</location>
    </subcellularLocation>
</comment>
<evidence type="ECO:0000313" key="9">
    <source>
        <dbReference type="RefSeq" id="XP_023933157.1"/>
    </source>
</evidence>
<dbReference type="InterPro" id="IPR000276">
    <property type="entry name" value="GPCR_Rhodpsn"/>
</dbReference>
<dbReference type="AlphaFoldDB" id="A0A2R2MT10"/>
<evidence type="ECO:0000256" key="6">
    <source>
        <dbReference type="SAM" id="Phobius"/>
    </source>
</evidence>
<feature type="transmembrane region" description="Helical" evidence="6">
    <location>
        <begin position="59"/>
        <end position="80"/>
    </location>
</feature>
<dbReference type="PROSITE" id="PS00237">
    <property type="entry name" value="G_PROTEIN_RECEP_F1_1"/>
    <property type="match status" value="1"/>
</dbReference>
<evidence type="ECO:0000256" key="1">
    <source>
        <dbReference type="ARBA" id="ARBA00004370"/>
    </source>
</evidence>
<keyword evidence="4 6" id="KW-0472">Membrane</keyword>
<evidence type="ECO:0000256" key="2">
    <source>
        <dbReference type="ARBA" id="ARBA00022692"/>
    </source>
</evidence>
<keyword evidence="5" id="KW-0807">Transducer</keyword>
<evidence type="ECO:0000313" key="8">
    <source>
        <dbReference type="Proteomes" id="UP000085678"/>
    </source>
</evidence>
<evidence type="ECO:0000259" key="7">
    <source>
        <dbReference type="PROSITE" id="PS50262"/>
    </source>
</evidence>
<dbReference type="PRINTS" id="PR00237">
    <property type="entry name" value="GPCRRHODOPSN"/>
</dbReference>
<dbReference type="Proteomes" id="UP000085678">
    <property type="component" value="Unplaced"/>
</dbReference>
<evidence type="ECO:0000256" key="3">
    <source>
        <dbReference type="ARBA" id="ARBA00022989"/>
    </source>
</evidence>
<reference evidence="9" key="1">
    <citation type="submission" date="2025-08" db="UniProtKB">
        <authorList>
            <consortium name="RefSeq"/>
        </authorList>
    </citation>
    <scope>IDENTIFICATION</scope>
    <source>
        <tissue evidence="9">Gonads</tissue>
    </source>
</reference>
<feature type="transmembrane region" description="Helical" evidence="6">
    <location>
        <begin position="100"/>
        <end position="125"/>
    </location>
</feature>
<organism evidence="8 9">
    <name type="scientific">Lingula anatina</name>
    <name type="common">Brachiopod</name>
    <name type="synonym">Lingula unguis</name>
    <dbReference type="NCBI Taxonomy" id="7574"/>
    <lineage>
        <taxon>Eukaryota</taxon>
        <taxon>Metazoa</taxon>
        <taxon>Spiralia</taxon>
        <taxon>Lophotrochozoa</taxon>
        <taxon>Brachiopoda</taxon>
        <taxon>Linguliformea</taxon>
        <taxon>Lingulata</taxon>
        <taxon>Lingulida</taxon>
        <taxon>Linguloidea</taxon>
        <taxon>Lingulidae</taxon>
        <taxon>Lingula</taxon>
    </lineage>
</organism>
<dbReference type="InParanoid" id="A0A2R2MT10"/>
<dbReference type="PANTHER" id="PTHR46641">
    <property type="entry name" value="FMRFAMIDE RECEPTOR-RELATED"/>
    <property type="match status" value="1"/>
</dbReference>
<dbReference type="GO" id="GO:0004930">
    <property type="term" value="F:G protein-coupled receptor activity"/>
    <property type="evidence" value="ECO:0007669"/>
    <property type="project" value="UniProtKB-KW"/>
</dbReference>
<keyword evidence="5" id="KW-0675">Receptor</keyword>
<dbReference type="RefSeq" id="XP_023933157.1">
    <property type="nucleotide sequence ID" value="XM_024077389.1"/>
</dbReference>
<dbReference type="PANTHER" id="PTHR46641:SF2">
    <property type="entry name" value="FMRFAMIDE RECEPTOR"/>
    <property type="match status" value="1"/>
</dbReference>
<dbReference type="KEGG" id="lak:106157599"/>
<dbReference type="PROSITE" id="PS50262">
    <property type="entry name" value="G_PROTEIN_RECEP_F1_2"/>
    <property type="match status" value="1"/>
</dbReference>
<keyword evidence="2 5" id="KW-0812">Transmembrane</keyword>
<feature type="transmembrane region" description="Helical" evidence="6">
    <location>
        <begin position="146"/>
        <end position="165"/>
    </location>
</feature>
<sequence length="186" mass="21424">MICENNPDLVFFKETEQTLFSYIFSFYCIGTVAVAGIIGNILSIVVLSRDKSEAHLKHLLRGLALVDCVFLIFVLPTSVLPNGYPHIRGLEEYYFFVYPFLLIWLLPLMYAGQTASVWMVVMVTVDRYFAVCRPFSKFRFSAKRAAHVPWVVFLAAVIYNIPRFFERTFDYVNSAQHTFSASCQEE</sequence>
<feature type="domain" description="G-protein coupled receptors family 1 profile" evidence="7">
    <location>
        <begin position="39"/>
        <end position="186"/>
    </location>
</feature>